<dbReference type="InterPro" id="IPR024607">
    <property type="entry name" value="Sulfatase_CS"/>
</dbReference>
<evidence type="ECO:0000256" key="4">
    <source>
        <dbReference type="ARBA" id="ARBA00022801"/>
    </source>
</evidence>
<dbReference type="PROSITE" id="PS51029">
    <property type="entry name" value="MADF"/>
    <property type="match status" value="1"/>
</dbReference>
<dbReference type="Gene3D" id="3.40.720.10">
    <property type="entry name" value="Alkaline Phosphatase, subunit A"/>
    <property type="match status" value="1"/>
</dbReference>
<evidence type="ECO:0000313" key="8">
    <source>
        <dbReference type="Proteomes" id="UP000549394"/>
    </source>
</evidence>
<evidence type="ECO:0000259" key="6">
    <source>
        <dbReference type="PROSITE" id="PS51029"/>
    </source>
</evidence>
<evidence type="ECO:0000256" key="1">
    <source>
        <dbReference type="ARBA" id="ARBA00001913"/>
    </source>
</evidence>
<dbReference type="SUPFAM" id="SSF53649">
    <property type="entry name" value="Alkaline phosphatase-like"/>
    <property type="match status" value="1"/>
</dbReference>
<dbReference type="InterPro" id="IPR050738">
    <property type="entry name" value="Sulfatase"/>
</dbReference>
<name>A0A7I8VJN1_9ANNE</name>
<dbReference type="InterPro" id="IPR006578">
    <property type="entry name" value="MADF-dom"/>
</dbReference>
<evidence type="ECO:0000256" key="5">
    <source>
        <dbReference type="ARBA" id="ARBA00022837"/>
    </source>
</evidence>
<dbReference type="Pfam" id="PF14707">
    <property type="entry name" value="Sulfatase_C"/>
    <property type="match status" value="1"/>
</dbReference>
<dbReference type="InterPro" id="IPR017850">
    <property type="entry name" value="Alkaline_phosphatase_core_sf"/>
</dbReference>
<comment type="caution">
    <text evidence="7">The sequence shown here is derived from an EMBL/GenBank/DDBJ whole genome shotgun (WGS) entry which is preliminary data.</text>
</comment>
<keyword evidence="3" id="KW-0479">Metal-binding</keyword>
<dbReference type="Pfam" id="PF00884">
    <property type="entry name" value="Sulfatase"/>
    <property type="match status" value="1"/>
</dbReference>
<feature type="domain" description="MADF" evidence="6">
    <location>
        <begin position="14"/>
        <end position="100"/>
    </location>
</feature>
<evidence type="ECO:0000313" key="7">
    <source>
        <dbReference type="EMBL" id="CAD5115918.1"/>
    </source>
</evidence>
<dbReference type="GO" id="GO:0046872">
    <property type="term" value="F:metal ion binding"/>
    <property type="evidence" value="ECO:0007669"/>
    <property type="project" value="UniProtKB-KW"/>
</dbReference>
<dbReference type="EMBL" id="CAJFCJ010000006">
    <property type="protein sequence ID" value="CAD5115918.1"/>
    <property type="molecule type" value="Genomic_DNA"/>
</dbReference>
<dbReference type="OrthoDB" id="103349at2759"/>
<protein>
    <submittedName>
        <fullName evidence="7">DgyrCDS4850</fullName>
    </submittedName>
</protein>
<proteinExistence type="inferred from homology"/>
<comment type="cofactor">
    <cofactor evidence="1">
        <name>Ca(2+)</name>
        <dbReference type="ChEBI" id="CHEBI:29108"/>
    </cofactor>
</comment>
<dbReference type="PANTHER" id="PTHR42693:SF15">
    <property type="entry name" value="ARYLSULFATASE"/>
    <property type="match status" value="1"/>
</dbReference>
<keyword evidence="4" id="KW-0378">Hydrolase</keyword>
<evidence type="ECO:0000256" key="2">
    <source>
        <dbReference type="ARBA" id="ARBA00008779"/>
    </source>
</evidence>
<sequence length="808" mass="92538">MSKDTTWSKVKLTNLIKAVKDHPCLWQSRNSSFKDTRVRNAAWSEISELFESSTDEVQQQWCNIRNQYRRTRISAIKNGTYFRAYYNYHKILNFLDESEFNLENSMDQDITDLECAKAKLFEIPKCTTLSVELNKDKFKTVKSIPTNNLFSSIKNEKSSLPTKFGKREKPKNVNNMNKKLIEILPRQQQQSLTSQDSRQLIQPAQNQRIIFIPNYCNRNRTNTVTEALEKHNITLNTLTTKVEKTANPQIKEQDSIIITKPTSIQKFMLSMADQLADLDGGKQREAMIGVIQTINRGNLKMILSVFVTSFFCVICNTTPIEKPNIVMFLSDDFGYGDLSVYGHPSQEQTILDKMALEGIRFTSFYSSSFFCTPSRAALLTGRLPHRSGIIGDIGKFSLPVLLPSHSTGLPHEEYTLAEALRDGGYKTGIVGKWHLGINQYNHKDGTLLPHTHGFDYVGHILPFSLEQKCDDMGHHQAKQNRNRCFVYKNDTIVEQPIRFETLSQRFLEDAQSFIYETTMDKTSNKPFFLYYSLPQPHTPMFNMKRFNGKSKRGHYGDQILEMSWQVEEIVNLLKAENQLNNTLVLFLSDHGPHLEICGEGGNSGPLKGGKGTAFEGGVRVPAIAWWPGKLKPAVSTEIFNLMDIFPTLLSLVNISLPNIKLDGYDNHESLINSKKASKRETNFFYCSHILMAVQYRNYKIHYYEFDKITEEDIANNCKNGRSIRDFYMMGLDCENAKKLDTAALYNIDMDPGEAMPLDIDDHQDVINKFDRIVKEHKENLTYNTINRLSKDYTDSKLTPCCSPPYCLC</sequence>
<evidence type="ECO:0000256" key="3">
    <source>
        <dbReference type="ARBA" id="ARBA00022723"/>
    </source>
</evidence>
<dbReference type="GO" id="GO:0004065">
    <property type="term" value="F:arylsulfatase activity"/>
    <property type="evidence" value="ECO:0007669"/>
    <property type="project" value="TreeGrafter"/>
</dbReference>
<dbReference type="Proteomes" id="UP000549394">
    <property type="component" value="Unassembled WGS sequence"/>
</dbReference>
<dbReference type="PROSITE" id="PS00149">
    <property type="entry name" value="SULFATASE_2"/>
    <property type="match status" value="1"/>
</dbReference>
<keyword evidence="8" id="KW-1185">Reference proteome</keyword>
<reference evidence="7 8" key="1">
    <citation type="submission" date="2020-08" db="EMBL/GenBank/DDBJ databases">
        <authorList>
            <person name="Hejnol A."/>
        </authorList>
    </citation>
    <scope>NUCLEOTIDE SEQUENCE [LARGE SCALE GENOMIC DNA]</scope>
</reference>
<dbReference type="InterPro" id="IPR000917">
    <property type="entry name" value="Sulfatase_N"/>
</dbReference>
<keyword evidence="5" id="KW-0106">Calcium</keyword>
<organism evidence="7 8">
    <name type="scientific">Dimorphilus gyrociliatus</name>
    <dbReference type="NCBI Taxonomy" id="2664684"/>
    <lineage>
        <taxon>Eukaryota</taxon>
        <taxon>Metazoa</taxon>
        <taxon>Spiralia</taxon>
        <taxon>Lophotrochozoa</taxon>
        <taxon>Annelida</taxon>
        <taxon>Polychaeta</taxon>
        <taxon>Polychaeta incertae sedis</taxon>
        <taxon>Dinophilidae</taxon>
        <taxon>Dimorphilus</taxon>
    </lineage>
</organism>
<accession>A0A7I8VJN1</accession>
<dbReference type="AlphaFoldDB" id="A0A7I8VJN1"/>
<dbReference type="Gene3D" id="3.30.1120.10">
    <property type="match status" value="1"/>
</dbReference>
<dbReference type="Pfam" id="PF10545">
    <property type="entry name" value="MADF_DNA_bdg"/>
    <property type="match status" value="1"/>
</dbReference>
<gene>
    <name evidence="7" type="ORF">DGYR_LOCUS4602</name>
</gene>
<dbReference type="SMART" id="SM00595">
    <property type="entry name" value="MADF"/>
    <property type="match status" value="1"/>
</dbReference>
<dbReference type="PANTHER" id="PTHR42693">
    <property type="entry name" value="ARYLSULFATASE FAMILY MEMBER"/>
    <property type="match status" value="1"/>
</dbReference>
<comment type="similarity">
    <text evidence="2">Belongs to the sulfatase family.</text>
</comment>